<dbReference type="RefSeq" id="WP_117327295.1">
    <property type="nucleotide sequence ID" value="NZ_QVTE01000039.1"/>
</dbReference>
<dbReference type="EMBL" id="QVTE01000039">
    <property type="protein sequence ID" value="RFU67767.1"/>
    <property type="molecule type" value="Genomic_DNA"/>
</dbReference>
<name>A0A372LLI4_9BACI</name>
<accession>A0A372LLI4</accession>
<keyword evidence="1" id="KW-0472">Membrane</keyword>
<feature type="transmembrane region" description="Helical" evidence="1">
    <location>
        <begin position="111"/>
        <end position="131"/>
    </location>
</feature>
<dbReference type="AlphaFoldDB" id="A0A372LLI4"/>
<sequence length="219" mass="25179">MIRDITDMFNRHLLNIILINLVLVMPFTFFIFSAIAYFGGLETIQLNNLIIVFLIIINFTALFPPFFYMAKNDLSETPYSWMDLLKVFFGEFGYIGFFTIVLFLIGMFGSVLLFIPTVLATAAILLIPLFSDEKSIRKSISGVWKVLKEEHIFILLDVLIIAALNLLVWSGSLYLLADFENNSFVYIIVRVLLNAFLFPLIFFYLTIKYRKDLGAAYGE</sequence>
<proteinExistence type="predicted"/>
<feature type="transmembrane region" description="Helical" evidence="1">
    <location>
        <begin position="44"/>
        <end position="63"/>
    </location>
</feature>
<organism evidence="2 3">
    <name type="scientific">Peribacillus saganii</name>
    <dbReference type="NCBI Taxonomy" id="2303992"/>
    <lineage>
        <taxon>Bacteria</taxon>
        <taxon>Bacillati</taxon>
        <taxon>Bacillota</taxon>
        <taxon>Bacilli</taxon>
        <taxon>Bacillales</taxon>
        <taxon>Bacillaceae</taxon>
        <taxon>Peribacillus</taxon>
    </lineage>
</organism>
<keyword evidence="1" id="KW-0812">Transmembrane</keyword>
<evidence type="ECO:0000313" key="2">
    <source>
        <dbReference type="EMBL" id="RFU67767.1"/>
    </source>
</evidence>
<dbReference type="OrthoDB" id="2841019at2"/>
<keyword evidence="3" id="KW-1185">Reference proteome</keyword>
<comment type="caution">
    <text evidence="2">The sequence shown here is derived from an EMBL/GenBank/DDBJ whole genome shotgun (WGS) entry which is preliminary data.</text>
</comment>
<dbReference type="Proteomes" id="UP000264541">
    <property type="component" value="Unassembled WGS sequence"/>
</dbReference>
<protein>
    <submittedName>
        <fullName evidence="2">Uncharacterized protein</fullName>
    </submittedName>
</protein>
<gene>
    <name evidence="2" type="ORF">D0469_13650</name>
</gene>
<feature type="transmembrane region" description="Helical" evidence="1">
    <location>
        <begin position="152"/>
        <end position="177"/>
    </location>
</feature>
<feature type="transmembrane region" description="Helical" evidence="1">
    <location>
        <begin position="84"/>
        <end position="105"/>
    </location>
</feature>
<feature type="transmembrane region" description="Helical" evidence="1">
    <location>
        <begin position="183"/>
        <end position="205"/>
    </location>
</feature>
<evidence type="ECO:0000256" key="1">
    <source>
        <dbReference type="SAM" id="Phobius"/>
    </source>
</evidence>
<feature type="transmembrane region" description="Helical" evidence="1">
    <location>
        <begin position="12"/>
        <end position="38"/>
    </location>
</feature>
<evidence type="ECO:0000313" key="3">
    <source>
        <dbReference type="Proteomes" id="UP000264541"/>
    </source>
</evidence>
<reference evidence="2 3" key="1">
    <citation type="submission" date="2018-08" db="EMBL/GenBank/DDBJ databases">
        <title>Bacillus chawlae sp. nov., Bacillus glennii sp. nov., and Bacillus saganii sp. nov. Isolated from the Vehicle Assembly Building at Kennedy Space Center where the Viking Spacecraft were Assembled.</title>
        <authorList>
            <person name="Seuylemezian A."/>
            <person name="Vaishampayan P."/>
        </authorList>
    </citation>
    <scope>NUCLEOTIDE SEQUENCE [LARGE SCALE GENOMIC DNA]</scope>
    <source>
        <strain evidence="2 3">V47-23a</strain>
    </source>
</reference>
<keyword evidence="1" id="KW-1133">Transmembrane helix</keyword>